<dbReference type="GO" id="GO:0046872">
    <property type="term" value="F:metal ion binding"/>
    <property type="evidence" value="ECO:0007669"/>
    <property type="project" value="UniProtKB-KW"/>
</dbReference>
<gene>
    <name evidence="18" type="primary">dnaQ</name>
    <name evidence="20" type="ORF">BECKTC1821D_GA0114238_100640</name>
</gene>
<dbReference type="InterPro" id="IPR012337">
    <property type="entry name" value="RNaseH-like_sf"/>
</dbReference>
<proteinExistence type="predicted"/>
<name>A0A450YCZ7_9GAMM</name>
<dbReference type="EC" id="2.7.7.7" evidence="2 18"/>
<keyword evidence="11 17" id="KW-0460">Magnesium</keyword>
<keyword evidence="9 18" id="KW-0378">Hydrolase</keyword>
<dbReference type="GO" id="GO:0005829">
    <property type="term" value="C:cytosol"/>
    <property type="evidence" value="ECO:0007669"/>
    <property type="project" value="TreeGrafter"/>
</dbReference>
<feature type="binding site" evidence="17">
    <location>
        <position position="47"/>
    </location>
    <ligand>
        <name>a divalent metal cation</name>
        <dbReference type="ChEBI" id="CHEBI:60240"/>
        <label>1</label>
        <note>catalytic</note>
    </ligand>
</feature>
<keyword evidence="12 18" id="KW-0239">DNA-directed DNA polymerase</keyword>
<evidence type="ECO:0000256" key="6">
    <source>
        <dbReference type="ARBA" id="ARBA00022705"/>
    </source>
</evidence>
<evidence type="ECO:0000256" key="14">
    <source>
        <dbReference type="ARBA" id="ARBA00049244"/>
    </source>
</evidence>
<dbReference type="NCBIfam" id="TIGR00573">
    <property type="entry name" value="dnaq"/>
    <property type="match status" value="1"/>
</dbReference>
<sequence>MADIMVDGLSDNGRIDTRPPWRVDIIRWTGTLLPNRTSNSMRQITLDTETTGLGTAKGHRVIEIGARELLDRRLTERSFHYYLQPDREIDAGAQAVHGITMEFLQDKPRFADIAADFVAFIQGAEVLIHNAPFDCGFLDHEFGLLGPEWKRMEDYCAVTDTLALARARHPAQKNNLDALCQRYDIDNGQRDLHGALLDAELLARVYLAMTGGQTSLALEAAPREGEDAAASAMTEIRRPLRVIRASPEELAEHAGRLAAIDEASGGKCVWKQLEASGALP</sequence>
<feature type="domain" description="Exonuclease" evidence="19">
    <location>
        <begin position="42"/>
        <end position="215"/>
    </location>
</feature>
<evidence type="ECO:0000256" key="9">
    <source>
        <dbReference type="ARBA" id="ARBA00022801"/>
    </source>
</evidence>
<evidence type="ECO:0000256" key="5">
    <source>
        <dbReference type="ARBA" id="ARBA00022695"/>
    </source>
</evidence>
<comment type="cofactor">
    <cofactor evidence="17">
        <name>Mg(2+)</name>
        <dbReference type="ChEBI" id="CHEBI:18420"/>
    </cofactor>
    <cofactor evidence="17">
        <name>Mn(2+)</name>
        <dbReference type="ChEBI" id="CHEBI:29035"/>
    </cofactor>
    <text evidence="17">Binds 2 divalent metal cations. Magnesium or manganese.</text>
</comment>
<dbReference type="SMART" id="SM00479">
    <property type="entry name" value="EXOIII"/>
    <property type="match status" value="1"/>
</dbReference>
<dbReference type="SUPFAM" id="SSF53098">
    <property type="entry name" value="Ribonuclease H-like"/>
    <property type="match status" value="1"/>
</dbReference>
<evidence type="ECO:0000256" key="4">
    <source>
        <dbReference type="ARBA" id="ARBA00022679"/>
    </source>
</evidence>
<dbReference type="NCBIfam" id="TIGR01406">
    <property type="entry name" value="dnaQ_proteo"/>
    <property type="match status" value="1"/>
</dbReference>
<evidence type="ECO:0000256" key="18">
    <source>
        <dbReference type="RuleBase" id="RU364087"/>
    </source>
</evidence>
<feature type="binding site" evidence="16">
    <location>
        <position position="97"/>
    </location>
    <ligand>
        <name>substrate</name>
    </ligand>
</feature>
<evidence type="ECO:0000259" key="19">
    <source>
        <dbReference type="SMART" id="SM00479"/>
    </source>
</evidence>
<evidence type="ECO:0000256" key="11">
    <source>
        <dbReference type="ARBA" id="ARBA00022842"/>
    </source>
</evidence>
<comment type="function">
    <text evidence="18">DNA polymerase III is a complex, multichain enzyme responsible for most of the replicative synthesis in bacteria. The epsilon subunit contain the editing function and is a proofreading 3'-5' exonuclease.</text>
</comment>
<dbReference type="GO" id="GO:0045004">
    <property type="term" value="P:DNA replication proofreading"/>
    <property type="evidence" value="ECO:0007669"/>
    <property type="project" value="TreeGrafter"/>
</dbReference>
<protein>
    <recommendedName>
        <fullName evidence="3 18">DNA polymerase III subunit epsilon</fullName>
        <ecNumber evidence="2 18">2.7.7.7</ecNumber>
    </recommendedName>
</protein>
<evidence type="ECO:0000256" key="7">
    <source>
        <dbReference type="ARBA" id="ARBA00022722"/>
    </source>
</evidence>
<dbReference type="GO" id="GO:0008408">
    <property type="term" value="F:3'-5' exonuclease activity"/>
    <property type="evidence" value="ECO:0007669"/>
    <property type="project" value="TreeGrafter"/>
</dbReference>
<dbReference type="InterPro" id="IPR036397">
    <property type="entry name" value="RNaseH_sf"/>
</dbReference>
<dbReference type="NCBIfam" id="NF004316">
    <property type="entry name" value="PRK05711.1"/>
    <property type="match status" value="1"/>
</dbReference>
<accession>A0A450YCZ7</accession>
<keyword evidence="13 17" id="KW-0464">Manganese</keyword>
<dbReference type="CDD" id="cd06131">
    <property type="entry name" value="DNA_pol_III_epsilon_Ecoli_like"/>
    <property type="match status" value="1"/>
</dbReference>
<dbReference type="AlphaFoldDB" id="A0A450YCZ7"/>
<keyword evidence="4 18" id="KW-0808">Transferase</keyword>
<dbReference type="EMBL" id="CAADFS010000006">
    <property type="protein sequence ID" value="VFK39420.1"/>
    <property type="molecule type" value="Genomic_DNA"/>
</dbReference>
<keyword evidence="10 18" id="KW-0269">Exonuclease</keyword>
<evidence type="ECO:0000256" key="8">
    <source>
        <dbReference type="ARBA" id="ARBA00022723"/>
    </source>
</evidence>
<keyword evidence="6 18" id="KW-0235">DNA replication</keyword>
<evidence type="ECO:0000313" key="20">
    <source>
        <dbReference type="EMBL" id="VFK39420.1"/>
    </source>
</evidence>
<feature type="binding site" evidence="17">
    <location>
        <position position="198"/>
    </location>
    <ligand>
        <name>a divalent metal cation</name>
        <dbReference type="ChEBI" id="CHEBI:60240"/>
        <label>1</label>
        <note>catalytic</note>
    </ligand>
</feature>
<feature type="active site" description="Proton acceptor" evidence="15">
    <location>
        <position position="193"/>
    </location>
</feature>
<dbReference type="InterPro" id="IPR013520">
    <property type="entry name" value="Ribonucl_H"/>
</dbReference>
<dbReference type="GO" id="GO:0003887">
    <property type="term" value="F:DNA-directed DNA polymerase activity"/>
    <property type="evidence" value="ECO:0007669"/>
    <property type="project" value="UniProtKB-KW"/>
</dbReference>
<evidence type="ECO:0000256" key="13">
    <source>
        <dbReference type="ARBA" id="ARBA00023211"/>
    </source>
</evidence>
<comment type="cofactor">
    <cofactor evidence="1 18">
        <name>Mn(2+)</name>
        <dbReference type="ChEBI" id="CHEBI:29035"/>
    </cofactor>
</comment>
<evidence type="ECO:0000256" key="1">
    <source>
        <dbReference type="ARBA" id="ARBA00001936"/>
    </source>
</evidence>
<evidence type="ECO:0000256" key="16">
    <source>
        <dbReference type="PIRSR" id="PIRSR606309-2"/>
    </source>
</evidence>
<evidence type="ECO:0000256" key="12">
    <source>
        <dbReference type="ARBA" id="ARBA00022932"/>
    </source>
</evidence>
<comment type="catalytic activity">
    <reaction evidence="14 18">
        <text>DNA(n) + a 2'-deoxyribonucleoside 5'-triphosphate = DNA(n+1) + diphosphate</text>
        <dbReference type="Rhea" id="RHEA:22508"/>
        <dbReference type="Rhea" id="RHEA-COMP:17339"/>
        <dbReference type="Rhea" id="RHEA-COMP:17340"/>
        <dbReference type="ChEBI" id="CHEBI:33019"/>
        <dbReference type="ChEBI" id="CHEBI:61560"/>
        <dbReference type="ChEBI" id="CHEBI:173112"/>
        <dbReference type="EC" id="2.7.7.7"/>
    </reaction>
</comment>
<dbReference type="FunFam" id="3.30.420.10:FF:000012">
    <property type="entry name" value="DNA polymerase III subunit epsilon"/>
    <property type="match status" value="1"/>
</dbReference>
<feature type="binding site" evidence="16">
    <location>
        <position position="47"/>
    </location>
    <ligand>
        <name>substrate</name>
    </ligand>
</feature>
<dbReference type="InterPro" id="IPR006054">
    <property type="entry name" value="DnaQ"/>
</dbReference>
<dbReference type="Pfam" id="PF00929">
    <property type="entry name" value="RNase_T"/>
    <property type="match status" value="1"/>
</dbReference>
<dbReference type="GO" id="GO:0003677">
    <property type="term" value="F:DNA binding"/>
    <property type="evidence" value="ECO:0007669"/>
    <property type="project" value="InterPro"/>
</dbReference>
<evidence type="ECO:0000256" key="17">
    <source>
        <dbReference type="PIRSR" id="PIRSR606309-3"/>
    </source>
</evidence>
<evidence type="ECO:0000256" key="3">
    <source>
        <dbReference type="ARBA" id="ARBA00020352"/>
    </source>
</evidence>
<keyword evidence="5 18" id="KW-0548">Nucleotidyltransferase</keyword>
<evidence type="ECO:0000256" key="10">
    <source>
        <dbReference type="ARBA" id="ARBA00022839"/>
    </source>
</evidence>
<reference evidence="20" key="1">
    <citation type="submission" date="2019-02" db="EMBL/GenBank/DDBJ databases">
        <authorList>
            <person name="Gruber-Vodicka R. H."/>
            <person name="Seah K. B. B."/>
        </authorList>
    </citation>
    <scope>NUCLEOTIDE SEQUENCE</scope>
    <source>
        <strain evidence="20">BECK_BZ123</strain>
    </source>
</reference>
<comment type="subunit">
    <text evidence="18">DNA polymerase III contains a core (composed of alpha, epsilon and theta chains) that associates with a tau subunit. This core dimerizes to form the POLIII' complex. PolIII' associates with the gamma complex (composed of gamma, delta, delta', psi and chi chains) and with the beta chain to form the complete DNA polymerase III complex.</text>
</comment>
<dbReference type="PANTHER" id="PTHR30231">
    <property type="entry name" value="DNA POLYMERASE III SUBUNIT EPSILON"/>
    <property type="match status" value="1"/>
</dbReference>
<dbReference type="InterPro" id="IPR006309">
    <property type="entry name" value="DnaQ_proteo"/>
</dbReference>
<feature type="binding site" evidence="17">
    <location>
        <position position="49"/>
    </location>
    <ligand>
        <name>a divalent metal cation</name>
        <dbReference type="ChEBI" id="CHEBI:60240"/>
        <label>1</label>
        <note>catalytic</note>
    </ligand>
</feature>
<dbReference type="Gene3D" id="3.30.420.10">
    <property type="entry name" value="Ribonuclease H-like superfamily/Ribonuclease H"/>
    <property type="match status" value="1"/>
</dbReference>
<dbReference type="PANTHER" id="PTHR30231:SF41">
    <property type="entry name" value="DNA POLYMERASE III SUBUNIT EPSILON"/>
    <property type="match status" value="1"/>
</dbReference>
<feature type="binding site" evidence="16">
    <location>
        <position position="198"/>
    </location>
    <ligand>
        <name>substrate</name>
    </ligand>
</feature>
<evidence type="ECO:0000256" key="2">
    <source>
        <dbReference type="ARBA" id="ARBA00012417"/>
    </source>
</evidence>
<organism evidence="20">
    <name type="scientific">Candidatus Kentrum sp. TC</name>
    <dbReference type="NCBI Taxonomy" id="2126339"/>
    <lineage>
        <taxon>Bacteria</taxon>
        <taxon>Pseudomonadati</taxon>
        <taxon>Pseudomonadota</taxon>
        <taxon>Gammaproteobacteria</taxon>
        <taxon>Candidatus Kentrum</taxon>
    </lineage>
</organism>
<keyword evidence="7 18" id="KW-0540">Nuclease</keyword>
<evidence type="ECO:0000256" key="15">
    <source>
        <dbReference type="PIRSR" id="PIRSR606309-1"/>
    </source>
</evidence>
<keyword evidence="8 17" id="KW-0479">Metal-binding</keyword>
<feature type="binding site" evidence="16">
    <location>
        <position position="49"/>
    </location>
    <ligand>
        <name>substrate</name>
    </ligand>
</feature>